<evidence type="ECO:0000313" key="8">
    <source>
        <dbReference type="RefSeq" id="XP_015870156.4"/>
    </source>
</evidence>
<feature type="region of interest" description="Disordered" evidence="4">
    <location>
        <begin position="54"/>
        <end position="81"/>
    </location>
</feature>
<gene>
    <name evidence="8" type="primary">LOC107407389</name>
</gene>
<feature type="compositionally biased region" description="Pro residues" evidence="4">
    <location>
        <begin position="61"/>
        <end position="77"/>
    </location>
</feature>
<dbReference type="InParanoid" id="A0A6P3Z7J9"/>
<accession>A0A6P3Z7J9</accession>
<dbReference type="FunCoup" id="A0A6P3Z7J9">
    <property type="interactions" value="1"/>
</dbReference>
<feature type="chain" id="PRO_5046568674" evidence="5">
    <location>
        <begin position="25"/>
        <end position="286"/>
    </location>
</feature>
<dbReference type="KEGG" id="zju:107407389"/>
<evidence type="ECO:0000256" key="3">
    <source>
        <dbReference type="PROSITE-ProRule" id="PRU00357"/>
    </source>
</evidence>
<dbReference type="GO" id="GO:0003700">
    <property type="term" value="F:DNA-binding transcription factor activity"/>
    <property type="evidence" value="ECO:0007669"/>
    <property type="project" value="TreeGrafter"/>
</dbReference>
<organism evidence="7 8">
    <name type="scientific">Ziziphus jujuba</name>
    <name type="common">Chinese jujube</name>
    <name type="synonym">Ziziphus sativa</name>
    <dbReference type="NCBI Taxonomy" id="326968"/>
    <lineage>
        <taxon>Eukaryota</taxon>
        <taxon>Viridiplantae</taxon>
        <taxon>Streptophyta</taxon>
        <taxon>Embryophyta</taxon>
        <taxon>Tracheophyta</taxon>
        <taxon>Spermatophyta</taxon>
        <taxon>Magnoliopsida</taxon>
        <taxon>eudicotyledons</taxon>
        <taxon>Gunneridae</taxon>
        <taxon>Pentapetalae</taxon>
        <taxon>rosids</taxon>
        <taxon>fabids</taxon>
        <taxon>Rosales</taxon>
        <taxon>Rhamnaceae</taxon>
        <taxon>Paliureae</taxon>
        <taxon>Ziziphus</taxon>
    </lineage>
</organism>
<sequence length="286" mass="31929">MSHPFPDVLFSLLLCLSTPGPFHTALPSFPSPYPFPPPPRAMYGYHSSPFPRATDSLADSPFPPPPPPPPSSHPPFLPDHFSGTDFDSLHETLRLLGSEVSNSCSSGCSSYGSPCSLGAHKPTLIQRSVSSHSLQKNGTHRVLSSVAELLESSETGPVRRVYSTGDLQGNNMVQHSYRSESPLSNESSMIIEGMTKACRYSPEEKKERIERYRSKRNQRNFNKKIKYACRKTLADSRPRIRGRFARNDEIEKNSQVQWSHMGGEEDEEDEDNWINILDALSSNLIP</sequence>
<dbReference type="PANTHER" id="PTHR31319">
    <property type="entry name" value="ZINC FINGER PROTEIN CONSTANS-LIKE 4"/>
    <property type="match status" value="1"/>
</dbReference>
<feature type="signal peptide" evidence="5">
    <location>
        <begin position="1"/>
        <end position="24"/>
    </location>
</feature>
<reference evidence="8" key="1">
    <citation type="submission" date="2025-08" db="UniProtKB">
        <authorList>
            <consortium name="RefSeq"/>
        </authorList>
    </citation>
    <scope>IDENTIFICATION</scope>
    <source>
        <tissue evidence="8">Seedling</tissue>
    </source>
</reference>
<dbReference type="Proteomes" id="UP001652623">
    <property type="component" value="Chromosome 10"/>
</dbReference>
<keyword evidence="5" id="KW-0732">Signal</keyword>
<dbReference type="AlphaFoldDB" id="A0A6P3Z7J9"/>
<dbReference type="GO" id="GO:0005634">
    <property type="term" value="C:nucleus"/>
    <property type="evidence" value="ECO:0007669"/>
    <property type="project" value="UniProtKB-SubCell"/>
</dbReference>
<name>A0A6P3Z7J9_ZIZJJ</name>
<dbReference type="Pfam" id="PF06203">
    <property type="entry name" value="CCT"/>
    <property type="match status" value="1"/>
</dbReference>
<dbReference type="GeneID" id="107407389"/>
<evidence type="ECO:0000259" key="6">
    <source>
        <dbReference type="PROSITE" id="PS51017"/>
    </source>
</evidence>
<dbReference type="GO" id="GO:0009909">
    <property type="term" value="P:regulation of flower development"/>
    <property type="evidence" value="ECO:0007669"/>
    <property type="project" value="InterPro"/>
</dbReference>
<evidence type="ECO:0000313" key="7">
    <source>
        <dbReference type="Proteomes" id="UP001652623"/>
    </source>
</evidence>
<keyword evidence="7" id="KW-1185">Reference proteome</keyword>
<evidence type="ECO:0000256" key="1">
    <source>
        <dbReference type="ARBA" id="ARBA00004123"/>
    </source>
</evidence>
<feature type="domain" description="CCT" evidence="6">
    <location>
        <begin position="205"/>
        <end position="247"/>
    </location>
</feature>
<comment type="subcellular location">
    <subcellularLocation>
        <location evidence="1 3">Nucleus</location>
    </subcellularLocation>
</comment>
<keyword evidence="2 3" id="KW-0539">Nucleus</keyword>
<evidence type="ECO:0000256" key="4">
    <source>
        <dbReference type="SAM" id="MobiDB-lite"/>
    </source>
</evidence>
<dbReference type="InterPro" id="IPR010402">
    <property type="entry name" value="CCT_domain"/>
</dbReference>
<evidence type="ECO:0000256" key="2">
    <source>
        <dbReference type="ARBA" id="ARBA00023242"/>
    </source>
</evidence>
<dbReference type="PANTHER" id="PTHR31319:SF114">
    <property type="entry name" value="OS12G0262400 PROTEIN"/>
    <property type="match status" value="1"/>
</dbReference>
<proteinExistence type="predicted"/>
<protein>
    <submittedName>
        <fullName evidence="8">Uncharacterized protein LOC107407389</fullName>
    </submittedName>
</protein>
<evidence type="ECO:0000256" key="5">
    <source>
        <dbReference type="SAM" id="SignalP"/>
    </source>
</evidence>
<dbReference type="PROSITE" id="PS51017">
    <property type="entry name" value="CCT"/>
    <property type="match status" value="1"/>
</dbReference>
<dbReference type="RefSeq" id="XP_015870156.4">
    <property type="nucleotide sequence ID" value="XM_016014670.4"/>
</dbReference>
<dbReference type="InterPro" id="IPR045281">
    <property type="entry name" value="CONSTANS-like"/>
</dbReference>